<evidence type="ECO:0000313" key="4">
    <source>
        <dbReference type="Proteomes" id="UP001316803"/>
    </source>
</evidence>
<dbReference type="AlphaFoldDB" id="A0AAN8F3C6"/>
<feature type="region of interest" description="Disordered" evidence="1">
    <location>
        <begin position="168"/>
        <end position="199"/>
    </location>
</feature>
<gene>
    <name evidence="3" type="ORF">OHC33_008615</name>
</gene>
<evidence type="ECO:0000256" key="2">
    <source>
        <dbReference type="SAM" id="Phobius"/>
    </source>
</evidence>
<organism evidence="3 4">
    <name type="scientific">Knufia fluminis</name>
    <dbReference type="NCBI Taxonomy" id="191047"/>
    <lineage>
        <taxon>Eukaryota</taxon>
        <taxon>Fungi</taxon>
        <taxon>Dikarya</taxon>
        <taxon>Ascomycota</taxon>
        <taxon>Pezizomycotina</taxon>
        <taxon>Eurotiomycetes</taxon>
        <taxon>Chaetothyriomycetidae</taxon>
        <taxon>Chaetothyriales</taxon>
        <taxon>Trichomeriaceae</taxon>
        <taxon>Knufia</taxon>
    </lineage>
</organism>
<keyword evidence="2" id="KW-1133">Transmembrane helix</keyword>
<feature type="transmembrane region" description="Helical" evidence="2">
    <location>
        <begin position="202"/>
        <end position="225"/>
    </location>
</feature>
<feature type="compositionally biased region" description="Acidic residues" evidence="1">
    <location>
        <begin position="184"/>
        <end position="194"/>
    </location>
</feature>
<dbReference type="Proteomes" id="UP001316803">
    <property type="component" value="Unassembled WGS sequence"/>
</dbReference>
<keyword evidence="2" id="KW-0812">Transmembrane</keyword>
<keyword evidence="4" id="KW-1185">Reference proteome</keyword>
<reference evidence="3 4" key="1">
    <citation type="submission" date="2022-12" db="EMBL/GenBank/DDBJ databases">
        <title>Genomic features and morphological characterization of a novel Knufia sp. strain isolated from spacecraft assembly facility.</title>
        <authorList>
            <person name="Teixeira M."/>
            <person name="Chander A.M."/>
            <person name="Stajich J.E."/>
            <person name="Venkateswaran K."/>
        </authorList>
    </citation>
    <scope>NUCLEOTIDE SEQUENCE [LARGE SCALE GENOMIC DNA]</scope>
    <source>
        <strain evidence="3 4">FJI-L2-BK-P2</strain>
    </source>
</reference>
<feature type="region of interest" description="Disordered" evidence="1">
    <location>
        <begin position="233"/>
        <end position="324"/>
    </location>
</feature>
<accession>A0AAN8F3C6</accession>
<comment type="caution">
    <text evidence="3">The sequence shown here is derived from an EMBL/GenBank/DDBJ whole genome shotgun (WGS) entry which is preliminary data.</text>
</comment>
<feature type="compositionally biased region" description="Polar residues" evidence="1">
    <location>
        <begin position="239"/>
        <end position="260"/>
    </location>
</feature>
<name>A0AAN8F3C6_9EURO</name>
<dbReference type="EMBL" id="JAKLMC020000027">
    <property type="protein sequence ID" value="KAK5950396.1"/>
    <property type="molecule type" value="Genomic_DNA"/>
</dbReference>
<proteinExistence type="predicted"/>
<evidence type="ECO:0000256" key="1">
    <source>
        <dbReference type="SAM" id="MobiDB-lite"/>
    </source>
</evidence>
<sequence length="324" mass="34209">MSSTPPTITSSSIASSIIVGDPVSASIPTRSSTSTTTQTVYAPQIIGYSPGPDPSSTLNCETPDYTTFLTSTAGGNKIGCRKIGTTNQRIYATSCIPAESQHVVVDDPYLVQCGYGITQNCNKFAFSDPDVSFYSCFTIANQTETKYLWPEQWSALYADAVSVSSPSTKSEQASMTAGPAASSDDPDSGDEAEDNPSTSVPVIAGASAVAAIAFTAWLVLLAVIWRKRTGRRRVPNEQPAEQTQTDVEGTDNLNVTSNLKASEGTPPQELSGGEAHIHELEGTTIASPRTLLDGDDGLTGTARTDTKVSSERASQDRRDGVEAY</sequence>
<keyword evidence="2" id="KW-0472">Membrane</keyword>
<protein>
    <submittedName>
        <fullName evidence="3">Uncharacterized protein</fullName>
    </submittedName>
</protein>
<feature type="compositionally biased region" description="Basic and acidic residues" evidence="1">
    <location>
        <begin position="304"/>
        <end position="324"/>
    </location>
</feature>
<evidence type="ECO:0000313" key="3">
    <source>
        <dbReference type="EMBL" id="KAK5950396.1"/>
    </source>
</evidence>